<dbReference type="InterPro" id="IPR036890">
    <property type="entry name" value="HATPase_C_sf"/>
</dbReference>
<evidence type="ECO:0000313" key="11">
    <source>
        <dbReference type="EMBL" id="RAK25707.1"/>
    </source>
</evidence>
<dbReference type="SMART" id="SM00448">
    <property type="entry name" value="REC"/>
    <property type="match status" value="1"/>
</dbReference>
<comment type="subcellular location">
    <subcellularLocation>
        <location evidence="2">Cell membrane</location>
    </subcellularLocation>
</comment>
<dbReference type="Gene3D" id="3.40.50.2300">
    <property type="match status" value="1"/>
</dbReference>
<dbReference type="PROSITE" id="PS50109">
    <property type="entry name" value="HIS_KIN"/>
    <property type="match status" value="1"/>
</dbReference>
<dbReference type="CDD" id="cd00082">
    <property type="entry name" value="HisKA"/>
    <property type="match status" value="1"/>
</dbReference>
<dbReference type="PROSITE" id="PS50110">
    <property type="entry name" value="RESPONSE_REGULATORY"/>
    <property type="match status" value="1"/>
</dbReference>
<dbReference type="InterPro" id="IPR003661">
    <property type="entry name" value="HisK_dim/P_dom"/>
</dbReference>
<dbReference type="Gene3D" id="3.30.450.40">
    <property type="match status" value="1"/>
</dbReference>
<dbReference type="Gene3D" id="3.30.565.10">
    <property type="entry name" value="Histidine kinase-like ATPase, C-terminal domain"/>
    <property type="match status" value="2"/>
</dbReference>
<dbReference type="GO" id="GO:0005886">
    <property type="term" value="C:plasma membrane"/>
    <property type="evidence" value="ECO:0007669"/>
    <property type="project" value="UniProtKB-SubCell"/>
</dbReference>
<comment type="caution">
    <text evidence="11">The sequence shown here is derived from an EMBL/GenBank/DDBJ whole genome shotgun (WGS) entry which is preliminary data.</text>
</comment>
<evidence type="ECO:0000259" key="10">
    <source>
        <dbReference type="PROSITE" id="PS50110"/>
    </source>
</evidence>
<dbReference type="PANTHER" id="PTHR43547:SF2">
    <property type="entry name" value="HYBRID SIGNAL TRANSDUCTION HISTIDINE KINASE C"/>
    <property type="match status" value="1"/>
</dbReference>
<keyword evidence="7" id="KW-0902">Two-component regulatory system</keyword>
<dbReference type="PRINTS" id="PR00344">
    <property type="entry name" value="BCTRLSENSOR"/>
</dbReference>
<dbReference type="InterPro" id="IPR036097">
    <property type="entry name" value="HisK_dim/P_sf"/>
</dbReference>
<sequence length="1231" mass="131653">MGGDGVGAELSAGMTPAEDLFGAASETGRLMARLDWTGTRLGAIETWPQSLKAAVRIVLSSRYPMLLLWGPDFTQLYNDAYSGLIGDKHPAALGLDVRETLAEGWDVLRPLIDEAMATGVASWVPALQLLLDRSGYREEAYFSVSHAPARDDDGVTVGVLTVCSEVTDQVVGERRLRLLRDLALPDGDGPAGVERTCARLAEVLAQHPLDVPFAAIYLRDGNVLRRHALSGTDETALPRHLVLDAAEDDPWGLRAATGGDTAEINDVPLTLTGGPWGDLVRAAVTHPLPGGALVTGVSPSRALDETYRSFLQLLAQQVTAAISTAQAYQQERDRAAALAELDRVKTDFFTNVSHEFRTPLTLMLGPLGDALADRAEPLGPAQRTRVDTAWRNSTRLLSLVNELLTFAGIESGEPGASPHVVDLARYTSELAGVFRSAIERTGLRLVVDCPPLPAPVAVDPGHWERIVTNLLSNALKFTFVGEIRVRLESDGSAIRLSVSDTGIGIDASELPRLFDRFHRVRGARSRSHEGTGIGLALVRELSRLAGGDVEVVSTPGDGTTFTVTMPVSSAATVSPGFSGVQSEDGAPEPLDAARAAATETAGWIDETLPDSGTGAIRILVADDNGDMRAYLSRLLTAEGWQVQTAADGEAALQAIGRNRPHLLVTDVMMPRLDGFALVRKLRGDPATRSLPVVMLSARAGQESGVEGLAAGADDYVVKPFHARELIARIRNILELASLRAAHTEQLTALADTAAVIASGRALEEAFQTATDQARALLNGVSAVTVLDAGGNRPVLRFTAGAPLDLALDLVEAEIKGHDGTRIGSIAVRIDPESPPTEQSRTILTPLADMLASLAQSSWQLEHERQMTVTLQQAVLPESVPERDGWDLHTAYRPASGRVGGDWYDVAETADGSLVVSIGDVAGHGLGAAVTTGQIRNAVRAYLVEDPAPAHVIARVAALVGRLHTPFFATLLIIRFDPRTGRFEWCSAGHPMPVHSAPGVPARLLPGRVGPPLGLTRASYRQNTDTLEPGGQLLLYTDGLVEDFPKPIDEGLERLRTRCDREFFAGRPVTALVDAVLADIPQPQHDDVAVVAIRRHPAAAPAASLPEIDTTWSYPLGPAAAASARRDLQTAMRGDAVDPDLLYDLQVAATEAINNAVEHAQRPSRPEVRLRLRVTGELVRIEVQDFGGWRARPPARDRGRGAILMNAYGDVRVTATSTGTLVTIERRWTSTH</sequence>
<gene>
    <name evidence="11" type="ORF">B0I29_13158</name>
</gene>
<dbReference type="FunFam" id="3.30.565.10:FF:000006">
    <property type="entry name" value="Sensor histidine kinase WalK"/>
    <property type="match status" value="1"/>
</dbReference>
<dbReference type="SMART" id="SM00387">
    <property type="entry name" value="HATPase_c"/>
    <property type="match status" value="1"/>
</dbReference>
<dbReference type="InterPro" id="IPR011006">
    <property type="entry name" value="CheY-like_superfamily"/>
</dbReference>
<dbReference type="SMART" id="SM00331">
    <property type="entry name" value="PP2C_SIG"/>
    <property type="match status" value="1"/>
</dbReference>
<comment type="catalytic activity">
    <reaction evidence="1">
        <text>ATP + protein L-histidine = ADP + protein N-phospho-L-histidine.</text>
        <dbReference type="EC" id="2.7.13.3"/>
    </reaction>
</comment>
<dbReference type="Gene3D" id="3.30.450.20">
    <property type="entry name" value="PAS domain"/>
    <property type="match status" value="1"/>
</dbReference>
<evidence type="ECO:0000259" key="9">
    <source>
        <dbReference type="PROSITE" id="PS50109"/>
    </source>
</evidence>
<dbReference type="SUPFAM" id="SSF55874">
    <property type="entry name" value="ATPase domain of HSP90 chaperone/DNA topoisomerase II/histidine kinase"/>
    <property type="match status" value="2"/>
</dbReference>
<dbReference type="Gene3D" id="3.60.40.10">
    <property type="entry name" value="PPM-type phosphatase domain"/>
    <property type="match status" value="1"/>
</dbReference>
<reference evidence="11 12" key="1">
    <citation type="submission" date="2018-06" db="EMBL/GenBank/DDBJ databases">
        <title>Genomic Encyclopedia of Type Strains, Phase III (KMG-III): the genomes of soil and plant-associated and newly described type strains.</title>
        <authorList>
            <person name="Whitman W."/>
        </authorList>
    </citation>
    <scope>NUCLEOTIDE SEQUENCE [LARGE SCALE GENOMIC DNA]</scope>
    <source>
        <strain evidence="11 12">CGMCC 4.7090</strain>
    </source>
</reference>
<evidence type="ECO:0000256" key="1">
    <source>
        <dbReference type="ARBA" id="ARBA00000085"/>
    </source>
</evidence>
<dbReference type="Gene3D" id="1.10.287.130">
    <property type="match status" value="1"/>
</dbReference>
<feature type="modified residue" description="4-aspartylphosphate" evidence="8">
    <location>
        <position position="666"/>
    </location>
</feature>
<evidence type="ECO:0000256" key="6">
    <source>
        <dbReference type="ARBA" id="ARBA00022777"/>
    </source>
</evidence>
<evidence type="ECO:0000256" key="4">
    <source>
        <dbReference type="ARBA" id="ARBA00022553"/>
    </source>
</evidence>
<dbReference type="CDD" id="cd16936">
    <property type="entry name" value="HATPase_RsbW-like"/>
    <property type="match status" value="1"/>
</dbReference>
<dbReference type="PANTHER" id="PTHR43547">
    <property type="entry name" value="TWO-COMPONENT HISTIDINE KINASE"/>
    <property type="match status" value="1"/>
</dbReference>
<organism evidence="11 12">
    <name type="scientific">Actinoplanes lutulentus</name>
    <dbReference type="NCBI Taxonomy" id="1287878"/>
    <lineage>
        <taxon>Bacteria</taxon>
        <taxon>Bacillati</taxon>
        <taxon>Actinomycetota</taxon>
        <taxon>Actinomycetes</taxon>
        <taxon>Micromonosporales</taxon>
        <taxon>Micromonosporaceae</taxon>
        <taxon>Actinoplanes</taxon>
    </lineage>
</organism>
<dbReference type="InterPro" id="IPR004358">
    <property type="entry name" value="Sig_transdc_His_kin-like_C"/>
</dbReference>
<evidence type="ECO:0000313" key="12">
    <source>
        <dbReference type="Proteomes" id="UP000249341"/>
    </source>
</evidence>
<dbReference type="SUPFAM" id="SSF55781">
    <property type="entry name" value="GAF domain-like"/>
    <property type="match status" value="1"/>
</dbReference>
<dbReference type="Pfam" id="PF00512">
    <property type="entry name" value="HisKA"/>
    <property type="match status" value="1"/>
</dbReference>
<evidence type="ECO:0000256" key="3">
    <source>
        <dbReference type="ARBA" id="ARBA00012438"/>
    </source>
</evidence>
<keyword evidence="4 8" id="KW-0597">Phosphoprotein</keyword>
<keyword evidence="12" id="KW-1185">Reference proteome</keyword>
<dbReference type="SUPFAM" id="SSF47384">
    <property type="entry name" value="Homodimeric domain of signal transducing histidine kinase"/>
    <property type="match status" value="1"/>
</dbReference>
<dbReference type="CDD" id="cd16922">
    <property type="entry name" value="HATPase_EvgS-ArcB-TorS-like"/>
    <property type="match status" value="1"/>
</dbReference>
<dbReference type="GO" id="GO:0000155">
    <property type="term" value="F:phosphorelay sensor kinase activity"/>
    <property type="evidence" value="ECO:0007669"/>
    <property type="project" value="InterPro"/>
</dbReference>
<dbReference type="AlphaFoldDB" id="A0A327YYA6"/>
<dbReference type="SMART" id="SM00388">
    <property type="entry name" value="HisKA"/>
    <property type="match status" value="1"/>
</dbReference>
<dbReference type="EMBL" id="QLMJ01000031">
    <property type="protein sequence ID" value="RAK25707.1"/>
    <property type="molecule type" value="Genomic_DNA"/>
</dbReference>
<evidence type="ECO:0000256" key="8">
    <source>
        <dbReference type="PROSITE-ProRule" id="PRU00169"/>
    </source>
</evidence>
<dbReference type="Pfam" id="PF00072">
    <property type="entry name" value="Response_reg"/>
    <property type="match status" value="1"/>
</dbReference>
<dbReference type="SUPFAM" id="SSF52172">
    <property type="entry name" value="CheY-like"/>
    <property type="match status" value="1"/>
</dbReference>
<feature type="domain" description="Histidine kinase" evidence="9">
    <location>
        <begin position="351"/>
        <end position="569"/>
    </location>
</feature>
<evidence type="ECO:0000256" key="7">
    <source>
        <dbReference type="ARBA" id="ARBA00023012"/>
    </source>
</evidence>
<name>A0A327YYA6_9ACTN</name>
<evidence type="ECO:0000256" key="5">
    <source>
        <dbReference type="ARBA" id="ARBA00022679"/>
    </source>
</evidence>
<proteinExistence type="predicted"/>
<dbReference type="Proteomes" id="UP000249341">
    <property type="component" value="Unassembled WGS sequence"/>
</dbReference>
<dbReference type="InterPro" id="IPR036457">
    <property type="entry name" value="PPM-type-like_dom_sf"/>
</dbReference>
<dbReference type="InterPro" id="IPR003594">
    <property type="entry name" value="HATPase_dom"/>
</dbReference>
<dbReference type="InterPro" id="IPR001789">
    <property type="entry name" value="Sig_transdc_resp-reg_receiver"/>
</dbReference>
<dbReference type="InterPro" id="IPR005467">
    <property type="entry name" value="His_kinase_dom"/>
</dbReference>
<accession>A0A327YYA6</accession>
<dbReference type="Pfam" id="PF02518">
    <property type="entry name" value="HATPase_c"/>
    <property type="match status" value="1"/>
</dbReference>
<evidence type="ECO:0000256" key="2">
    <source>
        <dbReference type="ARBA" id="ARBA00004236"/>
    </source>
</evidence>
<feature type="domain" description="Response regulatory" evidence="10">
    <location>
        <begin position="617"/>
        <end position="733"/>
    </location>
</feature>
<dbReference type="EC" id="2.7.13.3" evidence="3"/>
<dbReference type="Pfam" id="PF13581">
    <property type="entry name" value="HATPase_c_2"/>
    <property type="match status" value="1"/>
</dbReference>
<protein>
    <recommendedName>
        <fullName evidence="3">histidine kinase</fullName>
        <ecNumber evidence="3">2.7.13.3</ecNumber>
    </recommendedName>
</protein>
<dbReference type="SUPFAM" id="SSF81606">
    <property type="entry name" value="PP2C-like"/>
    <property type="match status" value="1"/>
</dbReference>
<dbReference type="InterPro" id="IPR001932">
    <property type="entry name" value="PPM-type_phosphatase-like_dom"/>
</dbReference>
<dbReference type="InterPro" id="IPR029016">
    <property type="entry name" value="GAF-like_dom_sf"/>
</dbReference>
<keyword evidence="6 11" id="KW-0418">Kinase</keyword>
<dbReference type="Pfam" id="PF07228">
    <property type="entry name" value="SpoIIE"/>
    <property type="match status" value="1"/>
</dbReference>
<keyword evidence="5" id="KW-0808">Transferase</keyword>